<feature type="compositionally biased region" description="Gly residues" evidence="2">
    <location>
        <begin position="311"/>
        <end position="320"/>
    </location>
</feature>
<feature type="domain" description="GIT Spa2 homology (SHD)" evidence="3">
    <location>
        <begin position="212"/>
        <end position="242"/>
    </location>
</feature>
<feature type="compositionally biased region" description="Acidic residues" evidence="2">
    <location>
        <begin position="342"/>
        <end position="357"/>
    </location>
</feature>
<protein>
    <submittedName>
        <fullName evidence="4">Component of the polarisome</fullName>
    </submittedName>
</protein>
<keyword evidence="5" id="KW-1185">Reference proteome</keyword>
<feature type="region of interest" description="Disordered" evidence="2">
    <location>
        <begin position="1"/>
        <end position="117"/>
    </location>
</feature>
<sequence length="937" mass="101924">MNAARSRALSPASIDSNDTWSPVTRYQSLDSSSPYPSAPTSRNRVDTPPTSVHTSTSTTATTSDGGLPSHGGMGPLSSANTNPSPPASVARSSDATGRYAPSVADSRASSSKNKLIQEETLSEHYQVLKQYLAPYLRDEKGNPRPNRARDKLLRLSAVQFQELSTDVYDESIRREEQRRERANRPIGAPETQGQTPSHLLPIPKFHPKRNQARQKLSTLPLERFRQLATDVFFELERRFPRFAGGEPSRAPSPAPSTASSNRSAPRANGGPPPGWRGPRPGAGTGAVPPPQQYRNGPSQSPGVPGSLAIGEGTGQGGGNVYGRPLPKTFQSNTIVPNKSTMVEDDDSVSGVDEEDDARSEAFGLETDGQRNSELATLSQEKEKEIMELRERVAGLEGKVGSLETTLKDKDEEVERLTTQGKNQESASDAEKEQWMSLQRGLESKLEEAQNLNASLRSEIEKLRSESSTTERDLRPQIEEARRTAIPAPAPPAPPPPMEGNWQKRYLELERELFEQQQVTEDVRREASQFLTEMRALSERSDAALEKEEKLQHKANSLEEELQQWKSRYAKAKTQLRTLRASSMGLSLQNPTSSLYVRDGSLMGINGLVKDVHVTKFQLSIDELLQAARQANAQAVLDCMKTIVICVRNITSDVDAADSSRSSMDSTETPRSHTKLKARVSATANNLITASKNHAAASGLSPVSLLDAAASHLATAVIELVRAVKIRPTPAEELNHDDNDQGEEGYFSLANGISHLREASTTSAGSSAAGYSTNRSSVELGSAAVAPVSNGVRKIQTHESGLQDFKNFLDMQTTVLISTLTPLETAIRANPSTEEEENLINAQIETITQLLLSISTATHDATSSSHIAGPERAALERHALPVVNVLEDCRMQLMDVEDVDAVLPITFRVSRAVTELGKRVERVLRGGLTAGMTLSLDL</sequence>
<feature type="compositionally biased region" description="Polar residues" evidence="2">
    <location>
        <begin position="328"/>
        <end position="340"/>
    </location>
</feature>
<proteinExistence type="predicted"/>
<dbReference type="EMBL" id="JAPDRL010000052">
    <property type="protein sequence ID" value="KAJ9662109.1"/>
    <property type="molecule type" value="Genomic_DNA"/>
</dbReference>
<name>A0ABQ9NPR8_9PEZI</name>
<keyword evidence="1" id="KW-0175">Coiled coil</keyword>
<comment type="caution">
    <text evidence="4">The sequence shown here is derived from an EMBL/GenBank/DDBJ whole genome shotgun (WGS) entry which is preliminary data.</text>
</comment>
<dbReference type="Pfam" id="PF08518">
    <property type="entry name" value="GIT_SHD"/>
    <property type="match status" value="2"/>
</dbReference>
<dbReference type="InterPro" id="IPR056439">
    <property type="entry name" value="VBS_C3G9"/>
</dbReference>
<evidence type="ECO:0000259" key="3">
    <source>
        <dbReference type="SMART" id="SM00555"/>
    </source>
</evidence>
<feature type="compositionally biased region" description="Basic and acidic residues" evidence="2">
    <location>
        <begin position="405"/>
        <end position="415"/>
    </location>
</feature>
<feature type="region of interest" description="Disordered" evidence="2">
    <location>
        <begin position="403"/>
        <end position="438"/>
    </location>
</feature>
<organism evidence="4 5">
    <name type="scientific">Coniosporium apollinis</name>
    <dbReference type="NCBI Taxonomy" id="61459"/>
    <lineage>
        <taxon>Eukaryota</taxon>
        <taxon>Fungi</taxon>
        <taxon>Dikarya</taxon>
        <taxon>Ascomycota</taxon>
        <taxon>Pezizomycotina</taxon>
        <taxon>Dothideomycetes</taxon>
        <taxon>Dothideomycetes incertae sedis</taxon>
        <taxon>Coniosporium</taxon>
    </lineage>
</organism>
<evidence type="ECO:0000313" key="5">
    <source>
        <dbReference type="Proteomes" id="UP001172684"/>
    </source>
</evidence>
<feature type="region of interest" description="Disordered" evidence="2">
    <location>
        <begin position="242"/>
        <end position="375"/>
    </location>
</feature>
<dbReference type="PANTHER" id="PTHR21601">
    <property type="entry name" value="SPA2 PROTEIN"/>
    <property type="match status" value="1"/>
</dbReference>
<evidence type="ECO:0000256" key="1">
    <source>
        <dbReference type="SAM" id="Coils"/>
    </source>
</evidence>
<dbReference type="SMART" id="SM00555">
    <property type="entry name" value="GIT"/>
    <property type="match status" value="2"/>
</dbReference>
<feature type="region of interest" description="Disordered" evidence="2">
    <location>
        <begin position="656"/>
        <end position="676"/>
    </location>
</feature>
<feature type="domain" description="GIT Spa2 homology (SHD)" evidence="3">
    <location>
        <begin position="148"/>
        <end position="178"/>
    </location>
</feature>
<feature type="compositionally biased region" description="Low complexity" evidence="2">
    <location>
        <begin position="656"/>
        <end position="665"/>
    </location>
</feature>
<dbReference type="PANTHER" id="PTHR21601:SF0">
    <property type="entry name" value="PROTEIN SPA2-RELATED"/>
    <property type="match status" value="1"/>
</dbReference>
<gene>
    <name evidence="4" type="primary">SPA2</name>
    <name evidence="4" type="ORF">H2201_006217</name>
</gene>
<accession>A0ABQ9NPR8</accession>
<feature type="compositionally biased region" description="Basic and acidic residues" evidence="2">
    <location>
        <begin position="170"/>
        <end position="183"/>
    </location>
</feature>
<feature type="coiled-coil region" evidence="1">
    <location>
        <begin position="533"/>
        <end position="581"/>
    </location>
</feature>
<feature type="compositionally biased region" description="Low complexity" evidence="2">
    <location>
        <begin position="247"/>
        <end position="269"/>
    </location>
</feature>
<dbReference type="InterPro" id="IPR013724">
    <property type="entry name" value="GIT_SHD"/>
</dbReference>
<evidence type="ECO:0000256" key="2">
    <source>
        <dbReference type="SAM" id="MobiDB-lite"/>
    </source>
</evidence>
<feature type="region of interest" description="Disordered" evidence="2">
    <location>
        <begin position="169"/>
        <end position="208"/>
    </location>
</feature>
<dbReference type="Proteomes" id="UP001172684">
    <property type="component" value="Unassembled WGS sequence"/>
</dbReference>
<feature type="compositionally biased region" description="Low complexity" evidence="2">
    <location>
        <begin position="47"/>
        <end position="63"/>
    </location>
</feature>
<evidence type="ECO:0000313" key="4">
    <source>
        <dbReference type="EMBL" id="KAJ9662109.1"/>
    </source>
</evidence>
<feature type="compositionally biased region" description="Polar residues" evidence="2">
    <location>
        <begin position="292"/>
        <end position="301"/>
    </location>
</feature>
<dbReference type="Pfam" id="PF23742">
    <property type="entry name" value="VBS_C3G9"/>
    <property type="match status" value="1"/>
</dbReference>
<dbReference type="InterPro" id="IPR039892">
    <property type="entry name" value="Spa2/Sph1"/>
</dbReference>
<reference evidence="4" key="1">
    <citation type="submission" date="2022-10" db="EMBL/GenBank/DDBJ databases">
        <title>Culturing micro-colonial fungi from biological soil crusts in the Mojave desert and describing Neophaeococcomyces mojavensis, and introducing the new genera and species Taxawa tesnikishii.</title>
        <authorList>
            <person name="Kurbessoian T."/>
            <person name="Stajich J.E."/>
        </authorList>
    </citation>
    <scope>NUCLEOTIDE SEQUENCE</scope>
    <source>
        <strain evidence="4">TK_1</strain>
    </source>
</reference>
<feature type="compositionally biased region" description="Polar residues" evidence="2">
    <location>
        <begin position="416"/>
        <end position="426"/>
    </location>
</feature>
<feature type="compositionally biased region" description="Polar residues" evidence="2">
    <location>
        <begin position="13"/>
        <end position="42"/>
    </location>
</feature>